<protein>
    <recommendedName>
        <fullName evidence="2">ER-bound oxygenase mpaB/mpaB'/Rubber oxygenase catalytic domain-containing protein</fullName>
    </recommendedName>
</protein>
<accession>A0A6V8H1F8</accession>
<feature type="region of interest" description="Disordered" evidence="1">
    <location>
        <begin position="1"/>
        <end position="20"/>
    </location>
</feature>
<sequence>MSDISSERSPQARQLSKEALNEKPGQALSIAVDQELIDALEKPQEIYKVVQEGLLLAGGAAAILLQVANPGVAKGVNEHSYYEQRPLDRLRTTMIYVYCMVYGTRQEKESVIAMVNKVHARVKGPDYSADDPHLQTWVAATLYAVGTDLYQRIFGFFDETTAERIYREYALLAVSLRVPPELWPKTRKDFWAYWNKECETLEVTDHARDISRGILYNKNLPFGIRAVLPLARVMTAEMLPLRIREEFGFKSTKLKRAVYKVTLGLTKVTYPALPKVIRTYPKRYYMKDMRRHIKQDA</sequence>
<dbReference type="InterPro" id="IPR018713">
    <property type="entry name" value="MPAB/Lcp_cat_dom"/>
</dbReference>
<evidence type="ECO:0000256" key="1">
    <source>
        <dbReference type="SAM" id="MobiDB-lite"/>
    </source>
</evidence>
<dbReference type="EMBL" id="DF933813">
    <property type="protein sequence ID" value="GAM35147.1"/>
    <property type="molecule type" value="Genomic_DNA"/>
</dbReference>
<name>A0A6V8H1F8_TALPI</name>
<dbReference type="PANTHER" id="PTHR36151:SF3">
    <property type="entry name" value="ER-BOUND OXYGENASE MPAB_MPAB'_RUBBER OXYGENASE CATALYTIC DOMAIN-CONTAINING PROTEIN"/>
    <property type="match status" value="1"/>
</dbReference>
<evidence type="ECO:0000313" key="3">
    <source>
        <dbReference type="EMBL" id="GAM35147.1"/>
    </source>
</evidence>
<organism evidence="3 4">
    <name type="scientific">Talaromyces pinophilus</name>
    <name type="common">Penicillium pinophilum</name>
    <dbReference type="NCBI Taxonomy" id="128442"/>
    <lineage>
        <taxon>Eukaryota</taxon>
        <taxon>Fungi</taxon>
        <taxon>Dikarya</taxon>
        <taxon>Ascomycota</taxon>
        <taxon>Pezizomycotina</taxon>
        <taxon>Eurotiomycetes</taxon>
        <taxon>Eurotiomycetidae</taxon>
        <taxon>Eurotiales</taxon>
        <taxon>Trichocomaceae</taxon>
        <taxon>Talaromyces</taxon>
        <taxon>Talaromyces sect. Talaromyces</taxon>
    </lineage>
</organism>
<dbReference type="GO" id="GO:0016491">
    <property type="term" value="F:oxidoreductase activity"/>
    <property type="evidence" value="ECO:0007669"/>
    <property type="project" value="InterPro"/>
</dbReference>
<feature type="domain" description="ER-bound oxygenase mpaB/mpaB'/Rubber oxygenase catalytic" evidence="2">
    <location>
        <begin position="51"/>
        <end position="265"/>
    </location>
</feature>
<comment type="caution">
    <text evidence="3">The sequence shown here is derived from an EMBL/GenBank/DDBJ whole genome shotgun (WGS) entry which is preliminary data.</text>
</comment>
<dbReference type="AlphaFoldDB" id="A0A6V8H1F8"/>
<dbReference type="Proteomes" id="UP000053095">
    <property type="component" value="Unassembled WGS sequence"/>
</dbReference>
<reference evidence="4" key="1">
    <citation type="journal article" date="2015" name="Genome Announc.">
        <title>Draft genome sequence of Talaromyces cellulolyticus strain Y-94, a source of lignocellulosic biomass-degrading enzymes.</title>
        <authorList>
            <person name="Fujii T."/>
            <person name="Koike H."/>
            <person name="Sawayama S."/>
            <person name="Yano S."/>
            <person name="Inoue H."/>
        </authorList>
    </citation>
    <scope>NUCLEOTIDE SEQUENCE [LARGE SCALE GENOMIC DNA]</scope>
    <source>
        <strain evidence="4">Y-94</strain>
    </source>
</reference>
<proteinExistence type="predicted"/>
<gene>
    <name evidence="3" type="ORF">TCE0_017r03245</name>
</gene>
<evidence type="ECO:0000313" key="4">
    <source>
        <dbReference type="Proteomes" id="UP000053095"/>
    </source>
</evidence>
<dbReference type="Pfam" id="PF09995">
    <property type="entry name" value="MPAB_Lcp_cat"/>
    <property type="match status" value="1"/>
</dbReference>
<keyword evidence="4" id="KW-1185">Reference proteome</keyword>
<evidence type="ECO:0000259" key="2">
    <source>
        <dbReference type="Pfam" id="PF09995"/>
    </source>
</evidence>
<dbReference type="PANTHER" id="PTHR36151">
    <property type="entry name" value="BLR2777 PROTEIN"/>
    <property type="match status" value="1"/>
</dbReference>